<dbReference type="InterPro" id="IPR006553">
    <property type="entry name" value="Leu-rich_rpt_Cys-con_subtyp"/>
</dbReference>
<dbReference type="Proteomes" id="UP000290900">
    <property type="component" value="Unassembled WGS sequence"/>
</dbReference>
<dbReference type="Gene3D" id="1.20.1280.50">
    <property type="match status" value="1"/>
</dbReference>
<dbReference type="SUPFAM" id="SSF52047">
    <property type="entry name" value="RNI-like"/>
    <property type="match status" value="1"/>
</dbReference>
<dbReference type="InterPro" id="IPR001810">
    <property type="entry name" value="F-box_dom"/>
</dbReference>
<reference evidence="4 5" key="1">
    <citation type="submission" date="2018-12" db="EMBL/GenBank/DDBJ databases">
        <authorList>
            <person name="Tiukova I."/>
            <person name="Dainat J."/>
        </authorList>
    </citation>
    <scope>NUCLEOTIDE SEQUENCE [LARGE SCALE GENOMIC DNA]</scope>
</reference>
<dbReference type="InterPro" id="IPR032675">
    <property type="entry name" value="LRR_dom_sf"/>
</dbReference>
<dbReference type="STRING" id="13370.A0A448YU09"/>
<dbReference type="SMART" id="SM00256">
    <property type="entry name" value="FBOX"/>
    <property type="match status" value="1"/>
</dbReference>
<organism evidence="4 5">
    <name type="scientific">Brettanomyces naardenensis</name>
    <name type="common">Yeast</name>
    <dbReference type="NCBI Taxonomy" id="13370"/>
    <lineage>
        <taxon>Eukaryota</taxon>
        <taxon>Fungi</taxon>
        <taxon>Dikarya</taxon>
        <taxon>Ascomycota</taxon>
        <taxon>Saccharomycotina</taxon>
        <taxon>Pichiomycetes</taxon>
        <taxon>Pichiales</taxon>
        <taxon>Pichiaceae</taxon>
        <taxon>Brettanomyces</taxon>
    </lineage>
</organism>
<dbReference type="InterPro" id="IPR036047">
    <property type="entry name" value="F-box-like_dom_sf"/>
</dbReference>
<dbReference type="Gene3D" id="1.25.40.10">
    <property type="entry name" value="Tetratricopeptide repeat domain"/>
    <property type="match status" value="1"/>
</dbReference>
<name>A0A448YU09_BRENA</name>
<dbReference type="PANTHER" id="PTHR22904:SF523">
    <property type="entry name" value="STRESS-INDUCED-PHOSPHOPROTEIN 1"/>
    <property type="match status" value="1"/>
</dbReference>
<keyword evidence="5" id="KW-1185">Reference proteome</keyword>
<keyword evidence="2" id="KW-0802">TPR repeat</keyword>
<evidence type="ECO:0000259" key="3">
    <source>
        <dbReference type="PROSITE" id="PS50181"/>
    </source>
</evidence>
<dbReference type="PANTHER" id="PTHR22904">
    <property type="entry name" value="TPR REPEAT CONTAINING PROTEIN"/>
    <property type="match status" value="1"/>
</dbReference>
<dbReference type="SUPFAM" id="SSF48452">
    <property type="entry name" value="TPR-like"/>
    <property type="match status" value="1"/>
</dbReference>
<gene>
    <name evidence="4" type="ORF">BRENAR_LOCUS5103</name>
</gene>
<dbReference type="FunCoup" id="A0A448YU09">
    <property type="interactions" value="103"/>
</dbReference>
<dbReference type="InParanoid" id="A0A448YU09"/>
<keyword evidence="1" id="KW-0677">Repeat</keyword>
<dbReference type="EMBL" id="CAACVR010000076">
    <property type="protein sequence ID" value="VEU24375.1"/>
    <property type="molecule type" value="Genomic_DNA"/>
</dbReference>
<evidence type="ECO:0000256" key="2">
    <source>
        <dbReference type="ARBA" id="ARBA00022803"/>
    </source>
</evidence>
<protein>
    <submittedName>
        <fullName evidence="4">DEKNAAC105674</fullName>
    </submittedName>
</protein>
<accession>A0A448YU09</accession>
<feature type="domain" description="F-box" evidence="3">
    <location>
        <begin position="176"/>
        <end position="222"/>
    </location>
</feature>
<proteinExistence type="predicted"/>
<dbReference type="SMART" id="SM00367">
    <property type="entry name" value="LRR_CC"/>
    <property type="match status" value="1"/>
</dbReference>
<dbReference type="AlphaFoldDB" id="A0A448YU09"/>
<evidence type="ECO:0000313" key="5">
    <source>
        <dbReference type="Proteomes" id="UP000290900"/>
    </source>
</evidence>
<dbReference type="Pfam" id="PF00646">
    <property type="entry name" value="F-box"/>
    <property type="match status" value="1"/>
</dbReference>
<dbReference type="Gene3D" id="3.80.10.10">
    <property type="entry name" value="Ribonuclease Inhibitor"/>
    <property type="match status" value="1"/>
</dbReference>
<evidence type="ECO:0000313" key="4">
    <source>
        <dbReference type="EMBL" id="VEU24375.1"/>
    </source>
</evidence>
<sequence length="641" mass="73347">MVTNDSVVAKSLELGAREFRSRNYSKALKIFARGIEVAERKHKEQQDSSSTPEYYVQYQNLLDSRAACFMSLNRLDMALKDSEKLIKIYPYRTKGYLRKCDVLGRSGHELRAFQCIDKGFQRIRRYSLRHQDKLSVNERLFKKMEAERSRLAEKLGLEIVVDADGKEHKRRKYVSLDPMTRLPLEVSILILDSIGQRELLNLMMVSSTWYKVIRSMARFMKCPLLIPNINRRQFDKFVRFCASCTTDRQIGSLLLDCSPPDEQYILTQLVNSKINVRRLRIRSRGLSNQVLVKLLNTSSVARRFFNDVEELYMDLHIIDDGNGLNTLLQYLRNASVVLLNVFELTTSMNVKRVDQTESVLKIANFDLRLHPALNLKNNRILMNNLFHNASFSSLKSISLADCNVNLEDLRRVLTSGLLNLRLERIPSLTFRGLAETLHDTHIRLKELRFTEEGGQGRDPEDLRQANFDLSFLCDVNLLELSNTSLTASACSKIIQATGDNLIVLRLTANGHLAFGPGPLFQYAPTSIFDFQQLVNDCPKLKELALSRCSNLDNRSLKKLVTEMNLQGQPKSLAVLDLSFSDINGLGLIALFDTWLRLRILKVYGCDISDETIQYAEGKGFVDRIWCESTHSEVLRSIAISR</sequence>
<dbReference type="GO" id="GO:0051879">
    <property type="term" value="F:Hsp90 protein binding"/>
    <property type="evidence" value="ECO:0007669"/>
    <property type="project" value="TreeGrafter"/>
</dbReference>
<evidence type="ECO:0000256" key="1">
    <source>
        <dbReference type="ARBA" id="ARBA00022737"/>
    </source>
</evidence>
<dbReference type="SUPFAM" id="SSF81383">
    <property type="entry name" value="F-box domain"/>
    <property type="match status" value="1"/>
</dbReference>
<dbReference type="OrthoDB" id="629492at2759"/>
<dbReference type="InterPro" id="IPR011990">
    <property type="entry name" value="TPR-like_helical_dom_sf"/>
</dbReference>
<dbReference type="PROSITE" id="PS50181">
    <property type="entry name" value="FBOX"/>
    <property type="match status" value="1"/>
</dbReference>